<dbReference type="InterPro" id="IPR031578">
    <property type="entry name" value="TipE"/>
</dbReference>
<evidence type="ECO:0000313" key="3">
    <source>
        <dbReference type="Proteomes" id="UP001372834"/>
    </source>
</evidence>
<gene>
    <name evidence="2" type="ORF">RUM43_013815</name>
</gene>
<proteinExistence type="predicted"/>
<dbReference type="Proteomes" id="UP001372834">
    <property type="component" value="Unassembled WGS sequence"/>
</dbReference>
<dbReference type="EMBL" id="JAWJWE010000008">
    <property type="protein sequence ID" value="KAK6631751.1"/>
    <property type="molecule type" value="Genomic_DNA"/>
</dbReference>
<evidence type="ECO:0000313" key="2">
    <source>
        <dbReference type="EMBL" id="KAK6631751.1"/>
    </source>
</evidence>
<feature type="transmembrane region" description="Helical" evidence="1">
    <location>
        <begin position="380"/>
        <end position="401"/>
    </location>
</feature>
<keyword evidence="1" id="KW-0472">Membrane</keyword>
<comment type="caution">
    <text evidence="2">The sequence shown here is derived from an EMBL/GenBank/DDBJ whole genome shotgun (WGS) entry which is preliminary data.</text>
</comment>
<organism evidence="2 3">
    <name type="scientific">Polyplax serrata</name>
    <name type="common">Common mouse louse</name>
    <dbReference type="NCBI Taxonomy" id="468196"/>
    <lineage>
        <taxon>Eukaryota</taxon>
        <taxon>Metazoa</taxon>
        <taxon>Ecdysozoa</taxon>
        <taxon>Arthropoda</taxon>
        <taxon>Hexapoda</taxon>
        <taxon>Insecta</taxon>
        <taxon>Pterygota</taxon>
        <taxon>Neoptera</taxon>
        <taxon>Paraneoptera</taxon>
        <taxon>Psocodea</taxon>
        <taxon>Troctomorpha</taxon>
        <taxon>Phthiraptera</taxon>
        <taxon>Anoplura</taxon>
        <taxon>Polyplacidae</taxon>
        <taxon>Polyplax</taxon>
    </lineage>
</organism>
<keyword evidence="1" id="KW-0812">Transmembrane</keyword>
<dbReference type="GO" id="GO:0002028">
    <property type="term" value="P:regulation of sodium ion transport"/>
    <property type="evidence" value="ECO:0007669"/>
    <property type="project" value="TreeGrafter"/>
</dbReference>
<keyword evidence="1" id="KW-1133">Transmembrane helix</keyword>
<name>A0AAN8S9K9_POLSC</name>
<accession>A0AAN8S9K9</accession>
<dbReference type="PANTHER" id="PTHR12335">
    <property type="entry name" value="TIPE PROTEIN TEMPERATURE-INDUCED PARALYTIC E"/>
    <property type="match status" value="1"/>
</dbReference>
<reference evidence="2 3" key="1">
    <citation type="submission" date="2023-10" db="EMBL/GenBank/DDBJ databases">
        <title>Genomes of two closely related lineages of the louse Polyplax serrata with different host specificities.</title>
        <authorList>
            <person name="Martinu J."/>
            <person name="Tarabai H."/>
            <person name="Stefka J."/>
            <person name="Hypsa V."/>
        </authorList>
    </citation>
    <scope>NUCLEOTIDE SEQUENCE [LARGE SCALE GENOMIC DNA]</scope>
    <source>
        <strain evidence="2">HR10_N</strain>
    </source>
</reference>
<dbReference type="PANTHER" id="PTHR12335:SF3">
    <property type="entry name" value="IP11896P"/>
    <property type="match status" value="1"/>
</dbReference>
<dbReference type="Pfam" id="PF16972">
    <property type="entry name" value="TipE"/>
    <property type="match status" value="1"/>
</dbReference>
<dbReference type="GO" id="GO:0005886">
    <property type="term" value="C:plasma membrane"/>
    <property type="evidence" value="ECO:0007669"/>
    <property type="project" value="TreeGrafter"/>
</dbReference>
<feature type="transmembrane region" description="Helical" evidence="1">
    <location>
        <begin position="18"/>
        <end position="44"/>
    </location>
</feature>
<protein>
    <submittedName>
        <fullName evidence="2">Uncharacterized protein</fullName>
    </submittedName>
</protein>
<dbReference type="GO" id="GO:0017080">
    <property type="term" value="F:sodium channel regulator activity"/>
    <property type="evidence" value="ECO:0007669"/>
    <property type="project" value="TreeGrafter"/>
</dbReference>
<sequence length="460" mass="52467">MPRRNESERIIPKQNKTLIAGICCCQLTVVLSLVAFIYLSVAIYMPSFRAFKSGFEPIPVTCQTVETVMVNNCSWASCGEWCLTKTTGFCPQIYVTVRRNGTDMVLENCSRMSKSSCPPARPETLHRYNCNNGKECDSLTGLFNCSLGHCINISEIYQCDYKTETTFIDSEKDNAKLNGYFECRNSRCAKIKKTMICDRYCQKITTSGMNVYVVYDNDLYSADCQRMLTSENLTNVIWSEEKTKKVLFLSCAKVDKIDNFTLRGVDCINGTLLSERLIPKPFINHTVFWSIYHKSKQPVDPQEIYLPHQQSLTIYNLSRLYINLDGCINTLKGECKEFLASHGNDGRNRTGQSRFPCFYNKENPAKAIARYDMAKTKRELIVALIVPLIFFISSFISLIMITKSVTVGDDAVLRCELFSTDDRKNERVKIINRDAMSDNEFDIDDKSRHLPRRSINGNGN</sequence>
<evidence type="ECO:0000256" key="1">
    <source>
        <dbReference type="SAM" id="Phobius"/>
    </source>
</evidence>
<dbReference type="AlphaFoldDB" id="A0AAN8S9K9"/>